<evidence type="ECO:0000313" key="2">
    <source>
        <dbReference type="EMBL" id="GIQ81335.1"/>
    </source>
</evidence>
<feature type="compositionally biased region" description="Low complexity" evidence="1">
    <location>
        <begin position="171"/>
        <end position="184"/>
    </location>
</feature>
<protein>
    <submittedName>
        <fullName evidence="2">Uncharacterized protein</fullName>
    </submittedName>
</protein>
<evidence type="ECO:0000256" key="1">
    <source>
        <dbReference type="SAM" id="MobiDB-lite"/>
    </source>
</evidence>
<organism evidence="2 3">
    <name type="scientific">Kipferlia bialata</name>
    <dbReference type="NCBI Taxonomy" id="797122"/>
    <lineage>
        <taxon>Eukaryota</taxon>
        <taxon>Metamonada</taxon>
        <taxon>Carpediemonas-like organisms</taxon>
        <taxon>Kipferlia</taxon>
    </lineage>
</organism>
<dbReference type="Proteomes" id="UP000265618">
    <property type="component" value="Unassembled WGS sequence"/>
</dbReference>
<proteinExistence type="predicted"/>
<keyword evidence="3" id="KW-1185">Reference proteome</keyword>
<dbReference type="OrthoDB" id="342730at2759"/>
<evidence type="ECO:0000313" key="3">
    <source>
        <dbReference type="Proteomes" id="UP000265618"/>
    </source>
</evidence>
<dbReference type="AlphaFoldDB" id="A0A9K3CS76"/>
<feature type="region of interest" description="Disordered" evidence="1">
    <location>
        <begin position="154"/>
        <end position="199"/>
    </location>
</feature>
<accession>A0A9K3CS76</accession>
<reference evidence="2 3" key="1">
    <citation type="journal article" date="2018" name="PLoS ONE">
        <title>The draft genome of Kipferlia bialata reveals reductive genome evolution in fornicate parasites.</title>
        <authorList>
            <person name="Tanifuji G."/>
            <person name="Takabayashi S."/>
            <person name="Kume K."/>
            <person name="Takagi M."/>
            <person name="Nakayama T."/>
            <person name="Kamikawa R."/>
            <person name="Inagaki Y."/>
            <person name="Hashimoto T."/>
        </authorList>
    </citation>
    <scope>NUCLEOTIDE SEQUENCE [LARGE SCALE GENOMIC DNA]</scope>
    <source>
        <strain evidence="2">NY0173</strain>
    </source>
</reference>
<gene>
    <name evidence="2" type="ORF">KIPB_002280</name>
</gene>
<sequence length="199" mass="21277">MSITLRLAENDIALVNPDTLDVSTLPNECVNRQKAAAELSTASRLLQIKEHLLEMATAEKQQYILQAQTELQRWDTLASEYAGELAKTSLVCVFCQRKCLPDTVNAPCPSNPSDIVRGTFDAGRRAEPVLQACPELSAQEAETYVGTGRHHFVPAAPVSTGRDSTIGGRGVSQSSSRASSNTRGNVGSAVNASGMGTTW</sequence>
<name>A0A9K3CS76_9EUKA</name>
<feature type="compositionally biased region" description="Polar residues" evidence="1">
    <location>
        <begin position="188"/>
        <end position="199"/>
    </location>
</feature>
<dbReference type="EMBL" id="BDIP01000365">
    <property type="protein sequence ID" value="GIQ81335.1"/>
    <property type="molecule type" value="Genomic_DNA"/>
</dbReference>
<comment type="caution">
    <text evidence="2">The sequence shown here is derived from an EMBL/GenBank/DDBJ whole genome shotgun (WGS) entry which is preliminary data.</text>
</comment>